<protein>
    <submittedName>
        <fullName evidence="2">RND family efflux transporter, MFP subunit</fullName>
    </submittedName>
</protein>
<gene>
    <name evidence="2" type="ORF">SAMN04488003_104115</name>
</gene>
<dbReference type="Pfam" id="PF25917">
    <property type="entry name" value="BSH_RND"/>
    <property type="match status" value="1"/>
</dbReference>
<organism evidence="2 3">
    <name type="scientific">Loktanella fryxellensis</name>
    <dbReference type="NCBI Taxonomy" id="245187"/>
    <lineage>
        <taxon>Bacteria</taxon>
        <taxon>Pseudomonadati</taxon>
        <taxon>Pseudomonadota</taxon>
        <taxon>Alphaproteobacteria</taxon>
        <taxon>Rhodobacterales</taxon>
        <taxon>Roseobacteraceae</taxon>
        <taxon>Loktanella</taxon>
    </lineage>
</organism>
<name>A0A1H8B298_9RHOB</name>
<evidence type="ECO:0000313" key="2">
    <source>
        <dbReference type="EMBL" id="SEM76409.1"/>
    </source>
</evidence>
<dbReference type="STRING" id="245187.SAMN04488003_104115"/>
<dbReference type="GO" id="GO:0015562">
    <property type="term" value="F:efflux transmembrane transporter activity"/>
    <property type="evidence" value="ECO:0007669"/>
    <property type="project" value="TreeGrafter"/>
</dbReference>
<dbReference type="GO" id="GO:1990281">
    <property type="term" value="C:efflux pump complex"/>
    <property type="evidence" value="ECO:0007669"/>
    <property type="project" value="TreeGrafter"/>
</dbReference>
<dbReference type="EMBL" id="FOCI01000004">
    <property type="protein sequence ID" value="SEM76409.1"/>
    <property type="molecule type" value="Genomic_DNA"/>
</dbReference>
<sequence>MARQPCRATGRRRMRALRRSLTGLFLLAVTLALAVWAVDILRSAVVARMTPETADTTPRERVFAVDVMQIAPQTLSPVLSVYGEVASRTSLALRAPVGGTVVWTAATLAEGGAVAAGDVVLRIDPATAQAARDRAAADVQDATGEVHDADRGVTLSADELAQAQAQLDLRQGALARAQDLGGRGVGTRSAIEDAELALSAAQSAILAGRRSQAQATARLDLARTALSRAQIALTEAERTLADTAITAPFDGNLTAVTAAQGTRLNEGEAIATLIDPTRLEVAFRLSTAQFVRLLDGADGVIGLPVTAALAADGLDLTAGGTIDRIAGAVGEGQSGRQIFTSLTDAAGFRPGDFVTVSVQEPPLMAVVLLPATAVAADGTVLRVTQGDRLAIQPVDVLRRQGDDVIVAGTGPDGMALNGMTIVTARTPQLGAGIGVRPVPASDAADPVQEAARAVIPLDPDRRARLKDRVVASDMTEVEKARLLQQLDAATVPAATVAMLEQEAEG</sequence>
<evidence type="ECO:0000313" key="3">
    <source>
        <dbReference type="Proteomes" id="UP000199585"/>
    </source>
</evidence>
<reference evidence="2 3" key="1">
    <citation type="submission" date="2016-10" db="EMBL/GenBank/DDBJ databases">
        <authorList>
            <person name="de Groot N.N."/>
        </authorList>
    </citation>
    <scope>NUCLEOTIDE SEQUENCE [LARGE SCALE GENOMIC DNA]</scope>
    <source>
        <strain evidence="2 3">DSM 16213</strain>
    </source>
</reference>
<proteinExistence type="predicted"/>
<dbReference type="InterPro" id="IPR058625">
    <property type="entry name" value="MdtA-like_BSH"/>
</dbReference>
<keyword evidence="3" id="KW-1185">Reference proteome</keyword>
<dbReference type="Gene3D" id="2.40.30.170">
    <property type="match status" value="1"/>
</dbReference>
<dbReference type="Gene3D" id="1.10.287.470">
    <property type="entry name" value="Helix hairpin bin"/>
    <property type="match status" value="1"/>
</dbReference>
<accession>A0A1H8B298</accession>
<dbReference type="Proteomes" id="UP000199585">
    <property type="component" value="Unassembled WGS sequence"/>
</dbReference>
<dbReference type="Gene3D" id="2.40.50.100">
    <property type="match status" value="1"/>
</dbReference>
<dbReference type="Gene3D" id="2.40.420.20">
    <property type="match status" value="1"/>
</dbReference>
<dbReference type="PANTHER" id="PTHR30469:SF36">
    <property type="entry name" value="BLL3903 PROTEIN"/>
    <property type="match status" value="1"/>
</dbReference>
<feature type="domain" description="Multidrug resistance protein MdtA-like barrel-sandwich hybrid" evidence="1">
    <location>
        <begin position="93"/>
        <end position="272"/>
    </location>
</feature>
<evidence type="ECO:0000259" key="1">
    <source>
        <dbReference type="Pfam" id="PF25917"/>
    </source>
</evidence>
<dbReference type="SUPFAM" id="SSF111369">
    <property type="entry name" value="HlyD-like secretion proteins"/>
    <property type="match status" value="1"/>
</dbReference>
<dbReference type="PANTHER" id="PTHR30469">
    <property type="entry name" value="MULTIDRUG RESISTANCE PROTEIN MDTA"/>
    <property type="match status" value="1"/>
</dbReference>
<dbReference type="AlphaFoldDB" id="A0A1H8B298"/>